<evidence type="ECO:0000313" key="4">
    <source>
        <dbReference type="Proteomes" id="UP000662914"/>
    </source>
</evidence>
<dbReference type="PANTHER" id="PTHR43566">
    <property type="entry name" value="CONSERVED PROTEIN"/>
    <property type="match status" value="1"/>
</dbReference>
<keyword evidence="3" id="KW-0547">Nucleotide-binding</keyword>
<dbReference type="KEGG" id="ddz:DSYM_02280"/>
<accession>A0A809QVT8</accession>
<gene>
    <name evidence="3" type="ORF">DSYM_02280</name>
</gene>
<proteinExistence type="predicted"/>
<organism evidence="3 4">
    <name type="scientific">Candidatus Desulfobacillus denitrificans</name>
    <dbReference type="NCBI Taxonomy" id="2608985"/>
    <lineage>
        <taxon>Bacteria</taxon>
        <taxon>Pseudomonadati</taxon>
        <taxon>Pseudomonadota</taxon>
        <taxon>Betaproteobacteria</taxon>
        <taxon>Candidatus Desulfobacillus</taxon>
    </lineage>
</organism>
<reference evidence="3" key="1">
    <citation type="journal article" name="DNA Res.">
        <title>The physiological potential of anammox bacteria as revealed by their core genome structure.</title>
        <authorList>
            <person name="Okubo T."/>
            <person name="Toyoda A."/>
            <person name="Fukuhara K."/>
            <person name="Uchiyama I."/>
            <person name="Harigaya Y."/>
            <person name="Kuroiwa M."/>
            <person name="Suzuki T."/>
            <person name="Murakami Y."/>
            <person name="Suwa Y."/>
            <person name="Takami H."/>
        </authorList>
    </citation>
    <scope>NUCLEOTIDE SEQUENCE</scope>
    <source>
        <strain evidence="3">317325-3</strain>
    </source>
</reference>
<dbReference type="InterPro" id="IPR025420">
    <property type="entry name" value="DUF4143"/>
</dbReference>
<evidence type="ECO:0000313" key="3">
    <source>
        <dbReference type="EMBL" id="BBO19529.1"/>
    </source>
</evidence>
<dbReference type="Proteomes" id="UP000662914">
    <property type="component" value="Chromosome"/>
</dbReference>
<name>A0A809QVT8_9PROT</name>
<dbReference type="InterPro" id="IPR027417">
    <property type="entry name" value="P-loop_NTPase"/>
</dbReference>
<evidence type="ECO:0000259" key="1">
    <source>
        <dbReference type="Pfam" id="PF13173"/>
    </source>
</evidence>
<dbReference type="GO" id="GO:0005524">
    <property type="term" value="F:ATP binding"/>
    <property type="evidence" value="ECO:0007669"/>
    <property type="project" value="UniProtKB-KW"/>
</dbReference>
<evidence type="ECO:0000259" key="2">
    <source>
        <dbReference type="Pfam" id="PF13635"/>
    </source>
</evidence>
<dbReference type="Pfam" id="PF13635">
    <property type="entry name" value="DUF4143"/>
    <property type="match status" value="1"/>
</dbReference>
<dbReference type="PANTHER" id="PTHR43566:SF1">
    <property type="entry name" value="AAA+ ATPASE DOMAIN-CONTAINING PROTEIN"/>
    <property type="match status" value="1"/>
</dbReference>
<dbReference type="InterPro" id="IPR041682">
    <property type="entry name" value="AAA_14"/>
</dbReference>
<dbReference type="Pfam" id="PF13173">
    <property type="entry name" value="AAA_14"/>
    <property type="match status" value="1"/>
</dbReference>
<keyword evidence="3" id="KW-0067">ATP-binding</keyword>
<dbReference type="AlphaFoldDB" id="A0A809QVT8"/>
<feature type="domain" description="DUF4143" evidence="2">
    <location>
        <begin position="173"/>
        <end position="323"/>
    </location>
</feature>
<dbReference type="EMBL" id="AP021857">
    <property type="protein sequence ID" value="BBO19529.1"/>
    <property type="molecule type" value="Genomic_DNA"/>
</dbReference>
<protein>
    <submittedName>
        <fullName evidence="3">ATP-binding protein</fullName>
    </submittedName>
</protein>
<dbReference type="SUPFAM" id="SSF52540">
    <property type="entry name" value="P-loop containing nucleoside triphosphate hydrolases"/>
    <property type="match status" value="1"/>
</dbReference>
<sequence>MFTRAFWIDLLESAWTERPIIWLSGVRRVGKTSLCQSLENVEYFDCELPSVRRALEDPEAFLKAVSGQRVVLDEVHRLGNPSELLKIAADHYRDTRIVATGSSTLGASAKFKDTLTGRKRDIWLTPLTAADQAAFGKPGLDRRFLNGGLPGFFLAEQVPERDFQEWADAYWAKDIQELFRLEKRQSFQRFLELLMSQSGGIFEATRFARPCEASRTTIANYLAVLEATHVAHVIRPYSSHRPTEIVSAPKVYGFDTGFVCHHKGWHPLRPEDRGALWEHYVLNELQARLQTREIRYWRDKRGHEVDFVLQQRGKPPMAIECKWQADDVDISGMAAFVRQYPQAELCVVAPNLALSLTRRHGDLQIAYRTLDDLVRRLGGRPAEIR</sequence>
<feature type="domain" description="AAA" evidence="1">
    <location>
        <begin position="18"/>
        <end position="129"/>
    </location>
</feature>